<keyword evidence="2 5" id="KW-0812">Transmembrane</keyword>
<feature type="transmembrane region" description="Helical" evidence="5">
    <location>
        <begin position="76"/>
        <end position="97"/>
    </location>
</feature>
<evidence type="ECO:0000256" key="2">
    <source>
        <dbReference type="ARBA" id="ARBA00022692"/>
    </source>
</evidence>
<evidence type="ECO:0000313" key="7">
    <source>
        <dbReference type="EMBL" id="RLJ59479.1"/>
    </source>
</evidence>
<keyword evidence="8" id="KW-1185">Reference proteome</keyword>
<keyword evidence="4 5" id="KW-0472">Membrane</keyword>
<name>A0A497X3E4_9RHOB</name>
<evidence type="ECO:0000256" key="3">
    <source>
        <dbReference type="ARBA" id="ARBA00022989"/>
    </source>
</evidence>
<dbReference type="Pfam" id="PF07298">
    <property type="entry name" value="NnrU"/>
    <property type="match status" value="1"/>
</dbReference>
<feature type="transmembrane region" description="Helical" evidence="5">
    <location>
        <begin position="35"/>
        <end position="55"/>
    </location>
</feature>
<organism evidence="7 8">
    <name type="scientific">Litoreibacter meonggei</name>
    <dbReference type="NCBI Taxonomy" id="1049199"/>
    <lineage>
        <taxon>Bacteria</taxon>
        <taxon>Pseudomonadati</taxon>
        <taxon>Pseudomonadota</taxon>
        <taxon>Alphaproteobacteria</taxon>
        <taxon>Rhodobacterales</taxon>
        <taxon>Roseobacteraceae</taxon>
        <taxon>Litoreibacter</taxon>
    </lineage>
</organism>
<dbReference type="InterPro" id="IPR009915">
    <property type="entry name" value="NnrU_dom"/>
</dbReference>
<feature type="transmembrane region" description="Helical" evidence="5">
    <location>
        <begin position="162"/>
        <end position="182"/>
    </location>
</feature>
<protein>
    <submittedName>
        <fullName evidence="7">Putative membrane protein</fullName>
    </submittedName>
</protein>
<dbReference type="Proteomes" id="UP000269157">
    <property type="component" value="Unassembled WGS sequence"/>
</dbReference>
<accession>A0A497X3E4</accession>
<dbReference type="OrthoDB" id="5293641at2"/>
<feature type="transmembrane region" description="Helical" evidence="5">
    <location>
        <begin position="117"/>
        <end position="141"/>
    </location>
</feature>
<keyword evidence="3 5" id="KW-1133">Transmembrane helix</keyword>
<evidence type="ECO:0000313" key="8">
    <source>
        <dbReference type="Proteomes" id="UP000269157"/>
    </source>
</evidence>
<dbReference type="AlphaFoldDB" id="A0A497X3E4"/>
<gene>
    <name evidence="7" type="ORF">BCF46_1628</name>
</gene>
<proteinExistence type="predicted"/>
<dbReference type="RefSeq" id="WP_121023178.1">
    <property type="nucleotide sequence ID" value="NZ_RCCE01000002.1"/>
</dbReference>
<sequence length="190" mass="20584">MTLLILGVLMWAFVHWIKRLAPDLRQAMTDKMGEGSKGAIAVLLVLSIVLMVVGYGRADFIPVWSPPSFFGHINNLLMLLAFYLFGASAAKPAKVWLGTKIRHPMLGAVKVWAFAHLLANGDLASIILFGGLLAWAVISMIMINRAEGPWTPPAQAPMKKEIVLVVITLVTFSITAGLHAWLGVNPFGGV</sequence>
<dbReference type="EMBL" id="RCCE01000002">
    <property type="protein sequence ID" value="RLJ59479.1"/>
    <property type="molecule type" value="Genomic_DNA"/>
</dbReference>
<reference evidence="7 8" key="1">
    <citation type="submission" date="2018-10" db="EMBL/GenBank/DDBJ databases">
        <title>Genomic Encyclopedia of Archaeal and Bacterial Type Strains, Phase II (KMG-II): from individual species to whole genera.</title>
        <authorList>
            <person name="Goeker M."/>
        </authorList>
    </citation>
    <scope>NUCLEOTIDE SEQUENCE [LARGE SCALE GENOMIC DNA]</scope>
    <source>
        <strain evidence="7 8">DSM 29466</strain>
    </source>
</reference>
<comment type="subcellular location">
    <subcellularLocation>
        <location evidence="1">Membrane</location>
        <topology evidence="1">Multi-pass membrane protein</topology>
    </subcellularLocation>
</comment>
<evidence type="ECO:0000256" key="4">
    <source>
        <dbReference type="ARBA" id="ARBA00023136"/>
    </source>
</evidence>
<evidence type="ECO:0000259" key="6">
    <source>
        <dbReference type="Pfam" id="PF07298"/>
    </source>
</evidence>
<dbReference type="GO" id="GO:0016020">
    <property type="term" value="C:membrane"/>
    <property type="evidence" value="ECO:0007669"/>
    <property type="project" value="UniProtKB-SubCell"/>
</dbReference>
<comment type="caution">
    <text evidence="7">The sequence shown here is derived from an EMBL/GenBank/DDBJ whole genome shotgun (WGS) entry which is preliminary data.</text>
</comment>
<evidence type="ECO:0000256" key="1">
    <source>
        <dbReference type="ARBA" id="ARBA00004141"/>
    </source>
</evidence>
<evidence type="ECO:0000256" key="5">
    <source>
        <dbReference type="SAM" id="Phobius"/>
    </source>
</evidence>
<feature type="domain" description="NnrU" evidence="6">
    <location>
        <begin position="3"/>
        <end position="186"/>
    </location>
</feature>